<name>A0ABT0XEC5_9BACI</name>
<keyword evidence="1" id="KW-0472">Membrane</keyword>
<evidence type="ECO:0000313" key="3">
    <source>
        <dbReference type="Proteomes" id="UP001203665"/>
    </source>
</evidence>
<proteinExistence type="predicted"/>
<organism evidence="2 3">
    <name type="scientific">Alkalicoccobacillus plakortidis</name>
    <dbReference type="NCBI Taxonomy" id="444060"/>
    <lineage>
        <taxon>Bacteria</taxon>
        <taxon>Bacillati</taxon>
        <taxon>Bacillota</taxon>
        <taxon>Bacilli</taxon>
        <taxon>Bacillales</taxon>
        <taxon>Bacillaceae</taxon>
        <taxon>Alkalicoccobacillus</taxon>
    </lineage>
</organism>
<comment type="caution">
    <text evidence="2">The sequence shown here is derived from an EMBL/GenBank/DDBJ whole genome shotgun (WGS) entry which is preliminary data.</text>
</comment>
<keyword evidence="1" id="KW-1133">Transmembrane helix</keyword>
<protein>
    <submittedName>
        <fullName evidence="2">Uncharacterized protein</fullName>
    </submittedName>
</protein>
<dbReference type="Proteomes" id="UP001203665">
    <property type="component" value="Unassembled WGS sequence"/>
</dbReference>
<feature type="transmembrane region" description="Helical" evidence="1">
    <location>
        <begin position="5"/>
        <end position="22"/>
    </location>
</feature>
<sequence>MKKMYMFSTFFFLIIAIILFVLDGRPLSYISFIGLSVCAGLTWMMESKERGKEKGLS</sequence>
<evidence type="ECO:0000313" key="2">
    <source>
        <dbReference type="EMBL" id="MCM2674253.1"/>
    </source>
</evidence>
<keyword evidence="3" id="KW-1185">Reference proteome</keyword>
<evidence type="ECO:0000256" key="1">
    <source>
        <dbReference type="SAM" id="Phobius"/>
    </source>
</evidence>
<dbReference type="RefSeq" id="WP_251603556.1">
    <property type="nucleotide sequence ID" value="NZ_JAMQJY010000001.1"/>
</dbReference>
<feature type="transmembrane region" description="Helical" evidence="1">
    <location>
        <begin position="28"/>
        <end position="45"/>
    </location>
</feature>
<dbReference type="EMBL" id="JAMQJY010000001">
    <property type="protein sequence ID" value="MCM2674253.1"/>
    <property type="molecule type" value="Genomic_DNA"/>
</dbReference>
<reference evidence="2" key="1">
    <citation type="submission" date="2022-06" db="EMBL/GenBank/DDBJ databases">
        <title>Alkalicoccobacillus porphyridii sp. nov., isolated from a marine red alga, Porphyridium purpureum and reclassification of Shouchella plakortidis and Shouchella gibsonii as Alkalicoccobacillus plakortidis comb. nov. and Alkalicoccobacillus gibsonii comb. nov.</title>
        <authorList>
            <person name="Kim K.H."/>
            <person name="Lee J.K."/>
            <person name="Han D.M."/>
            <person name="Baek J.H."/>
            <person name="Jeon C.O."/>
        </authorList>
    </citation>
    <scope>NUCLEOTIDE SEQUENCE</scope>
    <source>
        <strain evidence="2">DSM 19153</strain>
    </source>
</reference>
<accession>A0ABT0XEC5</accession>
<gene>
    <name evidence="2" type="ORF">NDM98_01105</name>
</gene>
<keyword evidence="1" id="KW-0812">Transmembrane</keyword>